<dbReference type="InterPro" id="IPR023210">
    <property type="entry name" value="NADP_OxRdtase_dom"/>
</dbReference>
<dbReference type="Proteomes" id="UP000823849">
    <property type="component" value="Unassembled WGS sequence"/>
</dbReference>
<dbReference type="PROSITE" id="PS51379">
    <property type="entry name" value="4FE4S_FER_2"/>
    <property type="match status" value="2"/>
</dbReference>
<dbReference type="Pfam" id="PF00248">
    <property type="entry name" value="Aldo_ket_red"/>
    <property type="match status" value="1"/>
</dbReference>
<name>A0A9D2N920_9FIRM</name>
<dbReference type="SUPFAM" id="SSF51430">
    <property type="entry name" value="NAD(P)-linked oxidoreductase"/>
    <property type="match status" value="1"/>
</dbReference>
<keyword evidence="3" id="KW-0411">Iron-sulfur</keyword>
<feature type="domain" description="4Fe-4S ferredoxin-type" evidence="4">
    <location>
        <begin position="326"/>
        <end position="355"/>
    </location>
</feature>
<dbReference type="InterPro" id="IPR020471">
    <property type="entry name" value="AKR"/>
</dbReference>
<dbReference type="GO" id="GO:0051536">
    <property type="term" value="F:iron-sulfur cluster binding"/>
    <property type="evidence" value="ECO:0007669"/>
    <property type="project" value="UniProtKB-KW"/>
</dbReference>
<dbReference type="InterPro" id="IPR017900">
    <property type="entry name" value="4Fe4S_Fe_S_CS"/>
</dbReference>
<evidence type="ECO:0000313" key="6">
    <source>
        <dbReference type="Proteomes" id="UP000823849"/>
    </source>
</evidence>
<comment type="caution">
    <text evidence="5">The sequence shown here is derived from an EMBL/GenBank/DDBJ whole genome shotgun (WGS) entry which is preliminary data.</text>
</comment>
<feature type="domain" description="4Fe-4S ferredoxin-type" evidence="4">
    <location>
        <begin position="271"/>
        <end position="303"/>
    </location>
</feature>
<dbReference type="AlphaFoldDB" id="A0A9D2N920"/>
<dbReference type="PRINTS" id="PR00069">
    <property type="entry name" value="ALDKETRDTASE"/>
</dbReference>
<dbReference type="GO" id="GO:0016491">
    <property type="term" value="F:oxidoreductase activity"/>
    <property type="evidence" value="ECO:0007669"/>
    <property type="project" value="InterPro"/>
</dbReference>
<dbReference type="Pfam" id="PF13187">
    <property type="entry name" value="Fer4_9"/>
    <property type="match status" value="1"/>
</dbReference>
<gene>
    <name evidence="5" type="ORF">H9705_00285</name>
</gene>
<evidence type="ECO:0000259" key="4">
    <source>
        <dbReference type="PROSITE" id="PS51379"/>
    </source>
</evidence>
<evidence type="ECO:0000256" key="1">
    <source>
        <dbReference type="ARBA" id="ARBA00022723"/>
    </source>
</evidence>
<organism evidence="5 6">
    <name type="scientific">Candidatus Fusicatenibacter intestinigallinarum</name>
    <dbReference type="NCBI Taxonomy" id="2838598"/>
    <lineage>
        <taxon>Bacteria</taxon>
        <taxon>Bacillati</taxon>
        <taxon>Bacillota</taxon>
        <taxon>Clostridia</taxon>
        <taxon>Lachnospirales</taxon>
        <taxon>Lachnospiraceae</taxon>
        <taxon>Fusicatenibacter</taxon>
    </lineage>
</organism>
<accession>A0A9D2N920</accession>
<dbReference type="SUPFAM" id="SSF46548">
    <property type="entry name" value="alpha-helical ferredoxin"/>
    <property type="match status" value="1"/>
</dbReference>
<keyword evidence="1" id="KW-0479">Metal-binding</keyword>
<dbReference type="Gene3D" id="3.20.20.100">
    <property type="entry name" value="NADP-dependent oxidoreductase domain"/>
    <property type="match status" value="1"/>
</dbReference>
<dbReference type="PROSITE" id="PS00198">
    <property type="entry name" value="4FE4S_FER_1"/>
    <property type="match status" value="1"/>
</dbReference>
<reference evidence="5" key="2">
    <citation type="submission" date="2021-04" db="EMBL/GenBank/DDBJ databases">
        <authorList>
            <person name="Gilroy R."/>
        </authorList>
    </citation>
    <scope>NUCLEOTIDE SEQUENCE</scope>
    <source>
        <strain evidence="5">CHK185-5351</strain>
    </source>
</reference>
<dbReference type="PANTHER" id="PTHR43312">
    <property type="entry name" value="D-THREO-ALDOSE 1-DEHYDROGENASE"/>
    <property type="match status" value="1"/>
</dbReference>
<dbReference type="InterPro" id="IPR036812">
    <property type="entry name" value="NAD(P)_OxRdtase_dom_sf"/>
</dbReference>
<dbReference type="CDD" id="cd19096">
    <property type="entry name" value="AKR_Fe-S_oxidoreductase"/>
    <property type="match status" value="1"/>
</dbReference>
<evidence type="ECO:0000313" key="5">
    <source>
        <dbReference type="EMBL" id="HJC14253.1"/>
    </source>
</evidence>
<dbReference type="EMBL" id="DWWU01000002">
    <property type="protein sequence ID" value="HJC14253.1"/>
    <property type="molecule type" value="Genomic_DNA"/>
</dbReference>
<evidence type="ECO:0000256" key="2">
    <source>
        <dbReference type="ARBA" id="ARBA00023004"/>
    </source>
</evidence>
<dbReference type="InterPro" id="IPR053135">
    <property type="entry name" value="AKR2_Oxidoreductase"/>
</dbReference>
<dbReference type="GO" id="GO:0046872">
    <property type="term" value="F:metal ion binding"/>
    <property type="evidence" value="ECO:0007669"/>
    <property type="project" value="UniProtKB-KW"/>
</dbReference>
<evidence type="ECO:0000256" key="3">
    <source>
        <dbReference type="ARBA" id="ARBA00023014"/>
    </source>
</evidence>
<dbReference type="InterPro" id="IPR017896">
    <property type="entry name" value="4Fe4S_Fe-S-bd"/>
</dbReference>
<reference evidence="5" key="1">
    <citation type="journal article" date="2021" name="PeerJ">
        <title>Extensive microbial diversity within the chicken gut microbiome revealed by metagenomics and culture.</title>
        <authorList>
            <person name="Gilroy R."/>
            <person name="Ravi A."/>
            <person name="Getino M."/>
            <person name="Pursley I."/>
            <person name="Horton D.L."/>
            <person name="Alikhan N.F."/>
            <person name="Baker D."/>
            <person name="Gharbi K."/>
            <person name="Hall N."/>
            <person name="Watson M."/>
            <person name="Adriaenssens E.M."/>
            <person name="Foster-Nyarko E."/>
            <person name="Jarju S."/>
            <person name="Secka A."/>
            <person name="Antonio M."/>
            <person name="Oren A."/>
            <person name="Chaudhuri R.R."/>
            <person name="La Ragione R."/>
            <person name="Hildebrand F."/>
            <person name="Pallen M.J."/>
        </authorList>
    </citation>
    <scope>NUCLEOTIDE SEQUENCE</scope>
    <source>
        <strain evidence="5">CHK185-5351</strain>
    </source>
</reference>
<keyword evidence="2" id="KW-0408">Iron</keyword>
<sequence length="367" mass="41875">MNKLGFGFLRLPMLEKDGEIDLERLNEMVDVYLQHGKKYFDTAYTYLNGKSEWAIRESVVKRHSREEFLLADKLPGYQMKSYEDCRRCFEVQLERCGVDYFDVYLLHWLNGANDKTAEKYREFQFLQELKKEGKARRIGFSFHDTADLLDEILTRHPEVDVVQLQINYLDWESEAVQARLCYETAVRHGKKVIVMEPVKGGTLASLPPDAARKLRQIDPSASAASLAIRFAASLPGVEVVLSGMNAMEQLLDNLQETEPLSEAERKEMVQAAVDIRQSIAVPCTGCGYCVSGCPKQICIPRYFKLYNEYAACPGDDWKIRPAYDRLALKHGRAAECIGCKSCERHCPQKLSVTEYLKKVAEVFDNGK</sequence>
<dbReference type="Gene3D" id="3.30.70.20">
    <property type="match status" value="1"/>
</dbReference>
<dbReference type="PANTHER" id="PTHR43312:SF2">
    <property type="entry name" value="OXIDOREDUCTASE"/>
    <property type="match status" value="1"/>
</dbReference>
<proteinExistence type="predicted"/>
<protein>
    <submittedName>
        <fullName evidence="5">Aldo/keto reductase</fullName>
    </submittedName>
</protein>